<organism evidence="2 3">
    <name type="scientific">Nocardioides marmoriginsengisoli</name>
    <dbReference type="NCBI Taxonomy" id="661483"/>
    <lineage>
        <taxon>Bacteria</taxon>
        <taxon>Bacillati</taxon>
        <taxon>Actinomycetota</taxon>
        <taxon>Actinomycetes</taxon>
        <taxon>Propionibacteriales</taxon>
        <taxon>Nocardioidaceae</taxon>
        <taxon>Nocardioides</taxon>
    </lineage>
</organism>
<sequence length="513" mass="54646">MLALLAALVVGLAIPAAEAKAASVPKVGGLAAAGQDWFNSKLKVRWKRVARARYQVRWAAAPAKLAKAKIYGTTATSATSPTLNRCVPAYVQVRAVRGRKAGAWSTTKKLLFTNTRPGPITMTGTGVPNGVKFSWPRTAYASRYRVVWNAAVSGKFPGPVTYVNSPTGTWMPQTATSTTLALPTVPEPGDKMMGVAYANPVFAKIQANNACKPTDIPSQQYIRVFPKAPDPGTGDAFSFGNYNVEASPTLPTASARIASIVANIDQRDLQVVALVEAHAQTATDIVDALNLLPGNTGWTAVASAGDPDQRILYRSDVFSLVSSGEFGGDAPGPGVPILTPWARFSQVAPSDPDKDQDLVVVAVHTTLDGADRAAQKKDAHDEAVALLGEINGEPAVVGVPLVLSGDLQGVREPYADDPLDQEHVEGQPTYIRNGFYDAMAAVQKVGIDYNTVNAHTGADQLVYPSSPRADYILLRGFNGSAYYENVTNWYVTDHVTPSDHNLVFARLVIPYSS</sequence>
<dbReference type="AlphaFoldDB" id="A0A3N0CI56"/>
<gene>
    <name evidence="2" type="ORF">EFK50_15750</name>
</gene>
<dbReference type="EMBL" id="RJSE01000007">
    <property type="protein sequence ID" value="RNL63158.1"/>
    <property type="molecule type" value="Genomic_DNA"/>
</dbReference>
<evidence type="ECO:0008006" key="4">
    <source>
        <dbReference type="Google" id="ProtNLM"/>
    </source>
</evidence>
<comment type="caution">
    <text evidence="2">The sequence shown here is derived from an EMBL/GenBank/DDBJ whole genome shotgun (WGS) entry which is preliminary data.</text>
</comment>
<dbReference type="Gene3D" id="3.60.10.10">
    <property type="entry name" value="Endonuclease/exonuclease/phosphatase"/>
    <property type="match status" value="1"/>
</dbReference>
<keyword evidence="1" id="KW-0732">Signal</keyword>
<evidence type="ECO:0000313" key="3">
    <source>
        <dbReference type="Proteomes" id="UP000267128"/>
    </source>
</evidence>
<keyword evidence="3" id="KW-1185">Reference proteome</keyword>
<proteinExistence type="predicted"/>
<protein>
    <recommendedName>
        <fullName evidence="4">Endonuclease/exonuclease/phosphatase domain-containing protein</fullName>
    </recommendedName>
</protein>
<dbReference type="InterPro" id="IPR036691">
    <property type="entry name" value="Endo/exonu/phosph_ase_sf"/>
</dbReference>
<evidence type="ECO:0000313" key="2">
    <source>
        <dbReference type="EMBL" id="RNL63158.1"/>
    </source>
</evidence>
<accession>A0A3N0CI56</accession>
<reference evidence="2 3" key="1">
    <citation type="submission" date="2018-11" db="EMBL/GenBank/DDBJ databases">
        <authorList>
            <person name="Li F."/>
        </authorList>
    </citation>
    <scope>NUCLEOTIDE SEQUENCE [LARGE SCALE GENOMIC DNA]</scope>
    <source>
        <strain evidence="2 3">Gsoil 097</strain>
    </source>
</reference>
<dbReference type="Proteomes" id="UP000267128">
    <property type="component" value="Unassembled WGS sequence"/>
</dbReference>
<feature type="chain" id="PRO_5017958659" description="Endonuclease/exonuclease/phosphatase domain-containing protein" evidence="1">
    <location>
        <begin position="22"/>
        <end position="513"/>
    </location>
</feature>
<evidence type="ECO:0000256" key="1">
    <source>
        <dbReference type="SAM" id="SignalP"/>
    </source>
</evidence>
<feature type="signal peptide" evidence="1">
    <location>
        <begin position="1"/>
        <end position="21"/>
    </location>
</feature>
<name>A0A3N0CI56_9ACTN</name>
<dbReference type="SUPFAM" id="SSF56219">
    <property type="entry name" value="DNase I-like"/>
    <property type="match status" value="1"/>
</dbReference>